<evidence type="ECO:0000313" key="2">
    <source>
        <dbReference type="Proteomes" id="UP000620550"/>
    </source>
</evidence>
<reference evidence="2" key="1">
    <citation type="journal article" date="2019" name="Int. J. Syst. Evol. Microbiol.">
        <title>The Global Catalogue of Microorganisms (GCM) 10K type strain sequencing project: providing services to taxonomists for standard genome sequencing and annotation.</title>
        <authorList>
            <consortium name="The Broad Institute Genomics Platform"/>
            <consortium name="The Broad Institute Genome Sequencing Center for Infectious Disease"/>
            <person name="Wu L."/>
            <person name="Ma J."/>
        </authorList>
    </citation>
    <scope>NUCLEOTIDE SEQUENCE [LARGE SCALE GENOMIC DNA]</scope>
    <source>
        <strain evidence="2">CGMCC 1.12966</strain>
    </source>
</reference>
<name>A0ABQ3HR26_9SPHI</name>
<dbReference type="EMBL" id="BNAF01000002">
    <property type="protein sequence ID" value="GHE23718.1"/>
    <property type="molecule type" value="Genomic_DNA"/>
</dbReference>
<dbReference type="InterPro" id="IPR011042">
    <property type="entry name" value="6-blade_b-propeller_TolB-like"/>
</dbReference>
<organism evidence="1 2">
    <name type="scientific">Sphingobacterium griseoflavum</name>
    <dbReference type="NCBI Taxonomy" id="1474952"/>
    <lineage>
        <taxon>Bacteria</taxon>
        <taxon>Pseudomonadati</taxon>
        <taxon>Bacteroidota</taxon>
        <taxon>Sphingobacteriia</taxon>
        <taxon>Sphingobacteriales</taxon>
        <taxon>Sphingobacteriaceae</taxon>
        <taxon>Sphingobacterium</taxon>
    </lineage>
</organism>
<comment type="caution">
    <text evidence="1">The sequence shown here is derived from an EMBL/GenBank/DDBJ whole genome shotgun (WGS) entry which is preliminary data.</text>
</comment>
<dbReference type="Pfam" id="PF17170">
    <property type="entry name" value="DUF5128"/>
    <property type="match status" value="1"/>
</dbReference>
<sequence length="396" mass="46199">MLFWLASSLSAAAQSEDSVLTREFRISPAHAQHKTMQEVVEEIEYIPLESSKKSEFSINSHVVVDNDRIMVYHFFTNGRYLLLFDSNGKLTKRVDMPKELKNNRHIFLNREKREIYISIADHKPSARVYNYDGELLLDDHTLPAGTCGKLGDSYISYQVHRYRYDKDTPYDLLYYKGKEVSGKWMHYKRDTSELLRGENDMQVRFSGKLPILSTIYNYKLHFLGEAGVDSVYRFVLPKNLSVPDDFLDNKLYIGKKYEFFKDNPAKIASFQNHYHTPNNLVFKLDHHDFYGHGVTDVIYNTITGTLVNLEFLQPDQTNDFLPFFEKDYFFNNTNIVASDGTNIYTLVAPATLIEAYRNNKANNITDKFPASLEKILKNERYTDNYVLVRIKLKPKF</sequence>
<dbReference type="Gene3D" id="2.120.10.30">
    <property type="entry name" value="TolB, C-terminal domain"/>
    <property type="match status" value="1"/>
</dbReference>
<dbReference type="Proteomes" id="UP000620550">
    <property type="component" value="Unassembled WGS sequence"/>
</dbReference>
<accession>A0ABQ3HR26</accession>
<protein>
    <recommendedName>
        <fullName evidence="3">6-bladed beta-propeller</fullName>
    </recommendedName>
</protein>
<proteinExistence type="predicted"/>
<evidence type="ECO:0000313" key="1">
    <source>
        <dbReference type="EMBL" id="GHE23718.1"/>
    </source>
</evidence>
<gene>
    <name evidence="1" type="ORF">GCM10017764_06860</name>
</gene>
<evidence type="ECO:0008006" key="3">
    <source>
        <dbReference type="Google" id="ProtNLM"/>
    </source>
</evidence>
<keyword evidence="2" id="KW-1185">Reference proteome</keyword>